<evidence type="ECO:0000256" key="7">
    <source>
        <dbReference type="ARBA" id="ARBA00022989"/>
    </source>
</evidence>
<name>A0AAV9N764_9EURO</name>
<sequence>MHFAGLCAAALTVGSAYGYIDSQPFFMFSTSELLTSSSKVQTAPSIVSDIALSLSQCPSDYYILVSQPGVSSQNYHCKKNTPTLAQKLSTSQQPGSIIKSNLAITDVVGTIDPSSWTELLQTTCGVETMEIHAANGEIPSNLGPAPRLIHLKLPAPSSESRAQDLASNDAFFATLLEMLPTQSYTVLYTTRRAREGWFSAQVMEPAGYEMESDIQEALHSDLKRNLGARVASGNKTENQTLIDGPLFDKYQFFTPGIFMGFLTGFLLLSILYVAVSAVASLQVTYAAFDKETGALASSKKAQ</sequence>
<keyword evidence="8 10" id="KW-0472">Membrane</keyword>
<comment type="similarity">
    <text evidence="2">Belongs to the BIG1 family.</text>
</comment>
<reference evidence="12 13" key="1">
    <citation type="submission" date="2023-08" db="EMBL/GenBank/DDBJ databases">
        <title>Black Yeasts Isolated from many extreme environments.</title>
        <authorList>
            <person name="Coleine C."/>
            <person name="Stajich J.E."/>
            <person name="Selbmann L."/>
        </authorList>
    </citation>
    <scope>NUCLEOTIDE SEQUENCE [LARGE SCALE GENOMIC DNA]</scope>
    <source>
        <strain evidence="12 13">CCFEE 5792</strain>
    </source>
</reference>
<evidence type="ECO:0000256" key="3">
    <source>
        <dbReference type="ARBA" id="ARBA00022089"/>
    </source>
</evidence>
<evidence type="ECO:0000313" key="13">
    <source>
        <dbReference type="Proteomes" id="UP001358417"/>
    </source>
</evidence>
<keyword evidence="4 10" id="KW-0812">Transmembrane</keyword>
<accession>A0AAV9N764</accession>
<dbReference type="InterPro" id="IPR037654">
    <property type="entry name" value="Big1"/>
</dbReference>
<dbReference type="Pfam" id="PF20520">
    <property type="entry name" value="Ac45-VOA1_TM"/>
    <property type="match status" value="1"/>
</dbReference>
<dbReference type="EMBL" id="JAVRRD010000016">
    <property type="protein sequence ID" value="KAK5050970.1"/>
    <property type="molecule type" value="Genomic_DNA"/>
</dbReference>
<comment type="caution">
    <text evidence="12">The sequence shown here is derived from an EMBL/GenBank/DDBJ whole genome shotgun (WGS) entry which is preliminary data.</text>
</comment>
<evidence type="ECO:0000256" key="2">
    <source>
        <dbReference type="ARBA" id="ARBA00008203"/>
    </source>
</evidence>
<keyword evidence="6" id="KW-0256">Endoplasmic reticulum</keyword>
<proteinExistence type="inferred from homology"/>
<feature type="transmembrane region" description="Helical" evidence="10">
    <location>
        <begin position="257"/>
        <end position="281"/>
    </location>
</feature>
<keyword evidence="9" id="KW-0961">Cell wall biogenesis/degradation</keyword>
<organism evidence="12 13">
    <name type="scientific">Exophiala bonariae</name>
    <dbReference type="NCBI Taxonomy" id="1690606"/>
    <lineage>
        <taxon>Eukaryota</taxon>
        <taxon>Fungi</taxon>
        <taxon>Dikarya</taxon>
        <taxon>Ascomycota</taxon>
        <taxon>Pezizomycotina</taxon>
        <taxon>Eurotiomycetes</taxon>
        <taxon>Chaetothyriomycetidae</taxon>
        <taxon>Chaetothyriales</taxon>
        <taxon>Herpotrichiellaceae</taxon>
        <taxon>Exophiala</taxon>
    </lineage>
</organism>
<evidence type="ECO:0000256" key="6">
    <source>
        <dbReference type="ARBA" id="ARBA00022824"/>
    </source>
</evidence>
<evidence type="ECO:0000256" key="10">
    <source>
        <dbReference type="SAM" id="Phobius"/>
    </source>
</evidence>
<protein>
    <recommendedName>
        <fullName evidence="3">Protein BIG1</fullName>
    </recommendedName>
</protein>
<dbReference type="PANTHER" id="PTHR28285:SF1">
    <property type="entry name" value="PROTEIN BIG1"/>
    <property type="match status" value="1"/>
</dbReference>
<keyword evidence="5" id="KW-0732">Signal</keyword>
<evidence type="ECO:0000256" key="9">
    <source>
        <dbReference type="ARBA" id="ARBA00023316"/>
    </source>
</evidence>
<dbReference type="AlphaFoldDB" id="A0AAV9N764"/>
<dbReference type="GO" id="GO:0071555">
    <property type="term" value="P:cell wall organization"/>
    <property type="evidence" value="ECO:0007669"/>
    <property type="project" value="UniProtKB-KW"/>
</dbReference>
<keyword evidence="7 10" id="KW-1133">Transmembrane helix</keyword>
<dbReference type="GO" id="GO:0006078">
    <property type="term" value="P:(1-&gt;6)-beta-D-glucan biosynthetic process"/>
    <property type="evidence" value="ECO:0007669"/>
    <property type="project" value="TreeGrafter"/>
</dbReference>
<keyword evidence="13" id="KW-1185">Reference proteome</keyword>
<evidence type="ECO:0000259" key="11">
    <source>
        <dbReference type="Pfam" id="PF20520"/>
    </source>
</evidence>
<evidence type="ECO:0000256" key="8">
    <source>
        <dbReference type="ARBA" id="ARBA00023136"/>
    </source>
</evidence>
<evidence type="ECO:0000313" key="12">
    <source>
        <dbReference type="EMBL" id="KAK5050970.1"/>
    </source>
</evidence>
<comment type="subcellular location">
    <subcellularLocation>
        <location evidence="1">Endoplasmic reticulum membrane</location>
        <topology evidence="1">Single-pass type I membrane protein</topology>
    </subcellularLocation>
</comment>
<gene>
    <name evidence="12" type="ORF">LTR84_003529</name>
</gene>
<dbReference type="PANTHER" id="PTHR28285">
    <property type="entry name" value="PROTEIN BIG1"/>
    <property type="match status" value="1"/>
</dbReference>
<feature type="domain" description="V-type proton ATPase subunit S1/VOA1 transmembrane" evidence="11">
    <location>
        <begin position="251"/>
        <end position="290"/>
    </location>
</feature>
<dbReference type="Proteomes" id="UP001358417">
    <property type="component" value="Unassembled WGS sequence"/>
</dbReference>
<evidence type="ECO:0000256" key="1">
    <source>
        <dbReference type="ARBA" id="ARBA00004115"/>
    </source>
</evidence>
<dbReference type="RefSeq" id="XP_064705470.1">
    <property type="nucleotide sequence ID" value="XM_064847117.1"/>
</dbReference>
<dbReference type="GO" id="GO:0005789">
    <property type="term" value="C:endoplasmic reticulum membrane"/>
    <property type="evidence" value="ECO:0007669"/>
    <property type="project" value="UniProtKB-SubCell"/>
</dbReference>
<evidence type="ECO:0000256" key="5">
    <source>
        <dbReference type="ARBA" id="ARBA00022729"/>
    </source>
</evidence>
<dbReference type="GO" id="GO:0009272">
    <property type="term" value="P:fungal-type cell wall biogenesis"/>
    <property type="evidence" value="ECO:0007669"/>
    <property type="project" value="TreeGrafter"/>
</dbReference>
<evidence type="ECO:0000256" key="4">
    <source>
        <dbReference type="ARBA" id="ARBA00022692"/>
    </source>
</evidence>
<dbReference type="InterPro" id="IPR046756">
    <property type="entry name" value="VAS1/VOA1_TM"/>
</dbReference>
<dbReference type="GeneID" id="89971716"/>